<dbReference type="EMBL" id="FONY01000030">
    <property type="protein sequence ID" value="SFF38870.1"/>
    <property type="molecule type" value="Genomic_DNA"/>
</dbReference>
<accession>A0A1I2IB66</accession>
<reference evidence="1 2" key="1">
    <citation type="submission" date="2016-10" db="EMBL/GenBank/DDBJ databases">
        <authorList>
            <person name="de Groot N.N."/>
        </authorList>
    </citation>
    <scope>NUCLEOTIDE SEQUENCE [LARGE SCALE GENOMIC DNA]</scope>
    <source>
        <strain>GEY</strain>
        <strain evidence="2">DSM 9560</strain>
    </source>
</reference>
<evidence type="ECO:0000313" key="1">
    <source>
        <dbReference type="EMBL" id="SFF38870.1"/>
    </source>
</evidence>
<dbReference type="SUPFAM" id="SSF53254">
    <property type="entry name" value="Phosphoglycerate mutase-like"/>
    <property type="match status" value="1"/>
</dbReference>
<dbReference type="Proteomes" id="UP000199513">
    <property type="component" value="Unassembled WGS sequence"/>
</dbReference>
<evidence type="ECO:0000313" key="2">
    <source>
        <dbReference type="Proteomes" id="UP000199513"/>
    </source>
</evidence>
<organism evidence="1 2">
    <name type="scientific">Thermoflexibacter ruber</name>
    <dbReference type="NCBI Taxonomy" id="1003"/>
    <lineage>
        <taxon>Bacteria</taxon>
        <taxon>Pseudomonadati</taxon>
        <taxon>Bacteroidota</taxon>
        <taxon>Cytophagia</taxon>
        <taxon>Cytophagales</taxon>
        <taxon>Thermoflexibacteraceae</taxon>
        <taxon>Thermoflexibacter</taxon>
    </lineage>
</organism>
<keyword evidence="2" id="KW-1185">Reference proteome</keyword>
<dbReference type="PROSITE" id="PS51257">
    <property type="entry name" value="PROKAR_LIPOPROTEIN"/>
    <property type="match status" value="1"/>
</dbReference>
<dbReference type="OrthoDB" id="837575at2"/>
<dbReference type="CDD" id="cd07040">
    <property type="entry name" value="HP"/>
    <property type="match status" value="1"/>
</dbReference>
<protein>
    <submittedName>
        <fullName evidence="1">Uncharacterized protein</fullName>
    </submittedName>
</protein>
<proteinExistence type="predicted"/>
<sequence length="295" mass="33152">MKKIFLIATLSLLISYLLTSCKKEENRPNLALVSEVADSLLVPTDTNIVFTANVSIRLRILQANGGIFISANSDSTNIVYRTPRNVGIYTVQLINKADTSQKIQRTFIVSPQVQLFRALRRGGHVLSFRHALAANGSDTFRDFSTNWWKSCDNTVARQLTIPDGRVQSEKMGRALRVLKIPVGRIISSEYCRCIQTAQFMNLGVNIETSPLLTYYVYDEANRYANTFRLIREQAISNRNILFITHVGYPSVPPNLNPVLSTLNQGDAGVFRLNPNNAEPTYVQVLRANDLTDLIR</sequence>
<dbReference type="RefSeq" id="WP_091548367.1">
    <property type="nucleotide sequence ID" value="NZ_FONY01000030.1"/>
</dbReference>
<name>A0A1I2IB66_9BACT</name>
<dbReference type="Gene3D" id="3.40.50.1240">
    <property type="entry name" value="Phosphoglycerate mutase-like"/>
    <property type="match status" value="1"/>
</dbReference>
<dbReference type="AlphaFoldDB" id="A0A1I2IB66"/>
<dbReference type="InterPro" id="IPR029033">
    <property type="entry name" value="His_PPase_superfam"/>
</dbReference>
<dbReference type="STRING" id="1003.SAMN04488541_103011"/>
<gene>
    <name evidence="1" type="ORF">SAMN04488541_103011</name>
</gene>